<evidence type="ECO:0000313" key="1">
    <source>
        <dbReference type="EMBL" id="WNY28462.1"/>
    </source>
</evidence>
<organism evidence="1 2">
    <name type="scientific">Methanimicrococcus stummii</name>
    <dbReference type="NCBI Taxonomy" id="3028294"/>
    <lineage>
        <taxon>Archaea</taxon>
        <taxon>Methanobacteriati</taxon>
        <taxon>Methanobacteriota</taxon>
        <taxon>Stenosarchaea group</taxon>
        <taxon>Methanomicrobia</taxon>
        <taxon>Methanosarcinales</taxon>
        <taxon>Methanosarcinaceae</taxon>
        <taxon>Methanimicrococcus</taxon>
    </lineage>
</organism>
<keyword evidence="2" id="KW-1185">Reference proteome</keyword>
<gene>
    <name evidence="1" type="ORF">MmiEs2_06490</name>
</gene>
<dbReference type="RefSeq" id="WP_316560000.1">
    <property type="nucleotide sequence ID" value="NZ_CP131062.1"/>
</dbReference>
<dbReference type="GeneID" id="85197101"/>
<dbReference type="EMBL" id="CP131062">
    <property type="protein sequence ID" value="WNY28462.1"/>
    <property type="molecule type" value="Genomic_DNA"/>
</dbReference>
<dbReference type="Proteomes" id="UP001302662">
    <property type="component" value="Chromosome"/>
</dbReference>
<evidence type="ECO:0000313" key="2">
    <source>
        <dbReference type="Proteomes" id="UP001302662"/>
    </source>
</evidence>
<sequence>MSIVKNAPKTATTIVIRSESSARISSSRDPYYSLMRRLFQEDATAIRGQKFLNLVESRQKEGNPLRTDEWQMIIEYLEVSRASFYSMRNKLTGAGLISVKNKKYHLSGQFSKDLMDMARWWWTAILENSEESMD</sequence>
<reference evidence="1 2" key="1">
    <citation type="submission" date="2023-07" db="EMBL/GenBank/DDBJ databases">
        <title>Closed genome sequence of Methanimicrococcus sp. Es2.</title>
        <authorList>
            <person name="Protasov E."/>
            <person name="Platt K."/>
            <person name="Reeh H."/>
            <person name="Poehlein A."/>
            <person name="Daniel R."/>
            <person name="Brune A."/>
        </authorList>
    </citation>
    <scope>NUCLEOTIDE SEQUENCE [LARGE SCALE GENOMIC DNA]</scope>
    <source>
        <strain evidence="1 2">Es2</strain>
    </source>
</reference>
<accession>A0AA96ZYT0</accession>
<proteinExistence type="predicted"/>
<protein>
    <submittedName>
        <fullName evidence="1">Uncharacterized protein</fullName>
    </submittedName>
</protein>
<dbReference type="AlphaFoldDB" id="A0AA96ZYT0"/>
<dbReference type="KEGG" id="mees:MmiEs2_06490"/>
<name>A0AA96ZYT0_9EURY</name>